<evidence type="ECO:0000256" key="3">
    <source>
        <dbReference type="ARBA" id="ARBA00022475"/>
    </source>
</evidence>
<keyword evidence="8" id="KW-1133">Transmembrane helix</keyword>
<evidence type="ECO:0000313" key="14">
    <source>
        <dbReference type="Proteomes" id="UP000663879"/>
    </source>
</evidence>
<dbReference type="GO" id="GO:0034220">
    <property type="term" value="P:monoatomic ion transmembrane transport"/>
    <property type="evidence" value="ECO:0007669"/>
    <property type="project" value="UniProtKB-KW"/>
</dbReference>
<keyword evidence="9" id="KW-0406">Ion transport</keyword>
<comment type="caution">
    <text evidence="13">The sequence shown here is derived from an EMBL/GenBank/DDBJ whole genome shotgun (WGS) entry which is preliminary data.</text>
</comment>
<dbReference type="InterPro" id="IPR003591">
    <property type="entry name" value="Leu-rich_rpt_typical-subtyp"/>
</dbReference>
<evidence type="ECO:0000256" key="12">
    <source>
        <dbReference type="ARBA" id="ARBA00023303"/>
    </source>
</evidence>
<dbReference type="Pfam" id="PF13855">
    <property type="entry name" value="LRR_8"/>
    <property type="match status" value="1"/>
</dbReference>
<proteinExistence type="predicted"/>
<gene>
    <name evidence="13" type="ORF">OXX778_LOCUS19084</name>
</gene>
<name>A0A814KU00_9BILA</name>
<keyword evidence="10" id="KW-0472">Membrane</keyword>
<keyword evidence="11" id="KW-1015">Disulfide bond</keyword>
<dbReference type="InterPro" id="IPR001611">
    <property type="entry name" value="Leu-rich_rpt"/>
</dbReference>
<evidence type="ECO:0000256" key="9">
    <source>
        <dbReference type="ARBA" id="ARBA00023065"/>
    </source>
</evidence>
<protein>
    <submittedName>
        <fullName evidence="13">Uncharacterized protein</fullName>
    </submittedName>
</protein>
<evidence type="ECO:0000256" key="7">
    <source>
        <dbReference type="ARBA" id="ARBA00022737"/>
    </source>
</evidence>
<keyword evidence="4" id="KW-0433">Leucine-rich repeat</keyword>
<dbReference type="Proteomes" id="UP000663879">
    <property type="component" value="Unassembled WGS sequence"/>
</dbReference>
<sequence>MHCYGERQCRQCITNYNQECSTCADEIFDKNNLQLIGGSQYKECDTTNPFDAKICHVFCRGQLIQTGVCTRVQNMAVCYCTANPSPTTISSLVTTTTEASTTSQSSSICPIVANFDGIMSSFVANHGDICYTVLKRIDIESSNGTELILNDQSFCAIEYNVFDGLNNLLKLHLSNNRLNFLCPGVFADLVGLQTLDLSSNHIKYIHNGVFDGLVNLKFLDLKHNQINHLCLEYNKISILPKDAFNGLSGRHLRLTLNNMTDLDINSFDSIGFVYQSNISHVKKYGIEISLGNSISDVKLNQIRSRYSQYDFDQYISSYNGPDWRNCV</sequence>
<dbReference type="PANTHER" id="PTHR46473:SF10">
    <property type="entry name" value="LD45603P-RELATED"/>
    <property type="match status" value="1"/>
</dbReference>
<dbReference type="InterPro" id="IPR032675">
    <property type="entry name" value="LRR_dom_sf"/>
</dbReference>
<dbReference type="SMART" id="SM00369">
    <property type="entry name" value="LRR_TYP"/>
    <property type="match status" value="3"/>
</dbReference>
<keyword evidence="5" id="KW-0812">Transmembrane</keyword>
<dbReference type="Gene3D" id="3.80.10.10">
    <property type="entry name" value="Ribonuclease Inhibitor"/>
    <property type="match status" value="1"/>
</dbReference>
<dbReference type="OrthoDB" id="5972624at2759"/>
<organism evidence="13 14">
    <name type="scientific">Brachionus calyciflorus</name>
    <dbReference type="NCBI Taxonomy" id="104777"/>
    <lineage>
        <taxon>Eukaryota</taxon>
        <taxon>Metazoa</taxon>
        <taxon>Spiralia</taxon>
        <taxon>Gnathifera</taxon>
        <taxon>Rotifera</taxon>
        <taxon>Eurotatoria</taxon>
        <taxon>Monogononta</taxon>
        <taxon>Pseudotrocha</taxon>
        <taxon>Ploima</taxon>
        <taxon>Brachionidae</taxon>
        <taxon>Brachionus</taxon>
    </lineage>
</organism>
<evidence type="ECO:0000256" key="8">
    <source>
        <dbReference type="ARBA" id="ARBA00022989"/>
    </source>
</evidence>
<keyword evidence="7" id="KW-0677">Repeat</keyword>
<keyword evidence="14" id="KW-1185">Reference proteome</keyword>
<keyword evidence="2" id="KW-0813">Transport</keyword>
<keyword evidence="6" id="KW-0732">Signal</keyword>
<evidence type="ECO:0000256" key="5">
    <source>
        <dbReference type="ARBA" id="ARBA00022692"/>
    </source>
</evidence>
<keyword evidence="3" id="KW-1003">Cell membrane</keyword>
<dbReference type="GO" id="GO:0005886">
    <property type="term" value="C:plasma membrane"/>
    <property type="evidence" value="ECO:0007669"/>
    <property type="project" value="UniProtKB-SubCell"/>
</dbReference>
<dbReference type="InterPro" id="IPR051432">
    <property type="entry name" value="KCNMA1_auxiliary"/>
</dbReference>
<evidence type="ECO:0000256" key="10">
    <source>
        <dbReference type="ARBA" id="ARBA00023136"/>
    </source>
</evidence>
<dbReference type="SUPFAM" id="SSF52058">
    <property type="entry name" value="L domain-like"/>
    <property type="match status" value="1"/>
</dbReference>
<dbReference type="AlphaFoldDB" id="A0A814KU00"/>
<evidence type="ECO:0000256" key="4">
    <source>
        <dbReference type="ARBA" id="ARBA00022614"/>
    </source>
</evidence>
<dbReference type="PROSITE" id="PS51450">
    <property type="entry name" value="LRR"/>
    <property type="match status" value="1"/>
</dbReference>
<evidence type="ECO:0000256" key="6">
    <source>
        <dbReference type="ARBA" id="ARBA00022729"/>
    </source>
</evidence>
<comment type="subcellular location">
    <subcellularLocation>
        <location evidence="1">Cell membrane</location>
        <topology evidence="1">Single-pass membrane protein</topology>
    </subcellularLocation>
</comment>
<dbReference type="PANTHER" id="PTHR46473">
    <property type="entry name" value="GH08155P"/>
    <property type="match status" value="1"/>
</dbReference>
<reference evidence="13" key="1">
    <citation type="submission" date="2021-02" db="EMBL/GenBank/DDBJ databases">
        <authorList>
            <person name="Nowell W R."/>
        </authorList>
    </citation>
    <scope>NUCLEOTIDE SEQUENCE</scope>
    <source>
        <strain evidence="13">Ploen Becks lab</strain>
    </source>
</reference>
<evidence type="ECO:0000256" key="1">
    <source>
        <dbReference type="ARBA" id="ARBA00004162"/>
    </source>
</evidence>
<keyword evidence="12" id="KW-0407">Ion channel</keyword>
<evidence type="ECO:0000313" key="13">
    <source>
        <dbReference type="EMBL" id="CAF1056627.1"/>
    </source>
</evidence>
<dbReference type="EMBL" id="CAJNOC010005595">
    <property type="protein sequence ID" value="CAF1056627.1"/>
    <property type="molecule type" value="Genomic_DNA"/>
</dbReference>
<evidence type="ECO:0000256" key="11">
    <source>
        <dbReference type="ARBA" id="ARBA00023157"/>
    </source>
</evidence>
<accession>A0A814KU00</accession>
<evidence type="ECO:0000256" key="2">
    <source>
        <dbReference type="ARBA" id="ARBA00022448"/>
    </source>
</evidence>